<name>A0A167X5Y4_9AGAM</name>
<keyword evidence="2" id="KW-0472">Membrane</keyword>
<feature type="transmembrane region" description="Helical" evidence="2">
    <location>
        <begin position="218"/>
        <end position="239"/>
    </location>
</feature>
<feature type="transmembrane region" description="Helical" evidence="2">
    <location>
        <begin position="187"/>
        <end position="212"/>
    </location>
</feature>
<feature type="compositionally biased region" description="Polar residues" evidence="1">
    <location>
        <begin position="867"/>
        <end position="877"/>
    </location>
</feature>
<gene>
    <name evidence="4" type="ORF">FIBSPDRAFT_939813</name>
</gene>
<dbReference type="Proteomes" id="UP000076532">
    <property type="component" value="Unassembled WGS sequence"/>
</dbReference>
<keyword evidence="5" id="KW-1185">Reference proteome</keyword>
<evidence type="ECO:0000259" key="3">
    <source>
        <dbReference type="Pfam" id="PF20153"/>
    </source>
</evidence>
<feature type="transmembrane region" description="Helical" evidence="2">
    <location>
        <begin position="62"/>
        <end position="79"/>
    </location>
</feature>
<feature type="domain" description="DUF6535" evidence="3">
    <location>
        <begin position="38"/>
        <end position="212"/>
    </location>
</feature>
<sequence>MEPTVEDGHMDDGTEANAGLPGGPTSQDTYDHPSTKIWSVYMSEATPHDRALIEGWSKDMDGILIFAGLFSASVTAFIIESYTGLMPDPNERTIALLRQISQQLDGSVLQNPTTTSDSFSPTASALRVNAFWFLSLCLALTCALAATLVQQWARNYLQAIERRPAPYVQARIRSYLYQGMEKFKMSAVVEGIPTLLHASVFLFFAGLVDFLYSVNRQIAWVTLSIVAACGTLYLLITILPVVHRQSPFQTPLSKLFWIFCRFLGLLRYRSSGKWKRIGGNMWQGKDIVACAIIPARTERDFGALSWTLKSLTEDKELLPFVEGIPAFCTVKDGAYVMRKILMDDTAQLLPRLIALLRTCDKSGSLTAAARRTRSISCLNAIGQLCKIYSDGSWDFLCAYEPALRGAIMPMTQESDQRVADAAINAASSVVVYVKNCILLHARQDTYDVQKYQAARLKGVLQLYGATDLSGHPNEFGWGLQMLRGWDSLVSLAEMLPSLENSAQNSVESPFGLEEGLVIFCPAFKNALLQFFFELDFHSLLRPCVGVDLTTNQPCRRRACAFMEALLYVAPHRVLTNWTNRTDVRKMFTALSAEAKILAYFLEHRDCQVVTQYAACAVIQMATLFQCHLVRYANKITYLKAARFDREIPNRDMHSIRSMRRKPGDTAILKEMEERTVSLYSKLPQVEQSTLPSFAGIDRSKALALCRGHIRLLVALLEHFCYPSEYDDSALRLAHRTIAEMAPYLNARFSCHRDQMQLVELCKTIFDGLSGMQTAPVSQFILLLLDVLGTIGDPNCMDSAKNAVKSCLSSFGGKCDLDAANAALTKLENMTPLAPLEDEDDERDEVVIKPAQQTANMPTVGLGGASDRTLQGSSSDNGTEAVVTALAMEEEDGEV</sequence>
<keyword evidence="2" id="KW-1133">Transmembrane helix</keyword>
<feature type="compositionally biased region" description="Basic and acidic residues" evidence="1">
    <location>
        <begin position="1"/>
        <end position="12"/>
    </location>
</feature>
<dbReference type="OrthoDB" id="3235960at2759"/>
<protein>
    <recommendedName>
        <fullName evidence="3">DUF6535 domain-containing protein</fullName>
    </recommendedName>
</protein>
<feature type="region of interest" description="Disordered" evidence="1">
    <location>
        <begin position="848"/>
        <end position="894"/>
    </location>
</feature>
<dbReference type="InterPro" id="IPR045338">
    <property type="entry name" value="DUF6535"/>
</dbReference>
<keyword evidence="2" id="KW-0812">Transmembrane</keyword>
<evidence type="ECO:0000313" key="5">
    <source>
        <dbReference type="Proteomes" id="UP000076532"/>
    </source>
</evidence>
<proteinExistence type="predicted"/>
<reference evidence="4 5" key="1">
    <citation type="journal article" date="2016" name="Mol. Biol. Evol.">
        <title>Comparative Genomics of Early-Diverging Mushroom-Forming Fungi Provides Insights into the Origins of Lignocellulose Decay Capabilities.</title>
        <authorList>
            <person name="Nagy L.G."/>
            <person name="Riley R."/>
            <person name="Tritt A."/>
            <person name="Adam C."/>
            <person name="Daum C."/>
            <person name="Floudas D."/>
            <person name="Sun H."/>
            <person name="Yadav J.S."/>
            <person name="Pangilinan J."/>
            <person name="Larsson K.H."/>
            <person name="Matsuura K."/>
            <person name="Barry K."/>
            <person name="Labutti K."/>
            <person name="Kuo R."/>
            <person name="Ohm R.A."/>
            <person name="Bhattacharya S.S."/>
            <person name="Shirouzu T."/>
            <person name="Yoshinaga Y."/>
            <person name="Martin F.M."/>
            <person name="Grigoriev I.V."/>
            <person name="Hibbett D.S."/>
        </authorList>
    </citation>
    <scope>NUCLEOTIDE SEQUENCE [LARGE SCALE GENOMIC DNA]</scope>
    <source>
        <strain evidence="4 5">CBS 109695</strain>
    </source>
</reference>
<dbReference type="EMBL" id="KV417771">
    <property type="protein sequence ID" value="KZP06857.1"/>
    <property type="molecule type" value="Genomic_DNA"/>
</dbReference>
<accession>A0A167X5Y4</accession>
<evidence type="ECO:0000256" key="2">
    <source>
        <dbReference type="SAM" id="Phobius"/>
    </source>
</evidence>
<feature type="transmembrane region" description="Helical" evidence="2">
    <location>
        <begin position="130"/>
        <end position="153"/>
    </location>
</feature>
<evidence type="ECO:0000313" key="4">
    <source>
        <dbReference type="EMBL" id="KZP06857.1"/>
    </source>
</evidence>
<dbReference type="Pfam" id="PF20153">
    <property type="entry name" value="DUF6535"/>
    <property type="match status" value="1"/>
</dbReference>
<evidence type="ECO:0000256" key="1">
    <source>
        <dbReference type="SAM" id="MobiDB-lite"/>
    </source>
</evidence>
<dbReference type="AlphaFoldDB" id="A0A167X5Y4"/>
<feature type="region of interest" description="Disordered" evidence="1">
    <location>
        <begin position="1"/>
        <end position="29"/>
    </location>
</feature>
<organism evidence="4 5">
    <name type="scientific">Athelia psychrophila</name>
    <dbReference type="NCBI Taxonomy" id="1759441"/>
    <lineage>
        <taxon>Eukaryota</taxon>
        <taxon>Fungi</taxon>
        <taxon>Dikarya</taxon>
        <taxon>Basidiomycota</taxon>
        <taxon>Agaricomycotina</taxon>
        <taxon>Agaricomycetes</taxon>
        <taxon>Agaricomycetidae</taxon>
        <taxon>Atheliales</taxon>
        <taxon>Atheliaceae</taxon>
        <taxon>Athelia</taxon>
    </lineage>
</organism>